<gene>
    <name evidence="1" type="ORF">ACFFJ8_26930</name>
</gene>
<protein>
    <submittedName>
        <fullName evidence="1">YlzJ-like family protein</fullName>
    </submittedName>
</protein>
<organism evidence="1 2">
    <name type="scientific">Paenibacillus mendelii</name>
    <dbReference type="NCBI Taxonomy" id="206163"/>
    <lineage>
        <taxon>Bacteria</taxon>
        <taxon>Bacillati</taxon>
        <taxon>Bacillota</taxon>
        <taxon>Bacilli</taxon>
        <taxon>Bacillales</taxon>
        <taxon>Paenibacillaceae</taxon>
        <taxon>Paenibacillus</taxon>
    </lineage>
</organism>
<evidence type="ECO:0000313" key="2">
    <source>
        <dbReference type="Proteomes" id="UP001589818"/>
    </source>
</evidence>
<dbReference type="Proteomes" id="UP001589818">
    <property type="component" value="Unassembled WGS sequence"/>
</dbReference>
<proteinExistence type="predicted"/>
<reference evidence="1 2" key="1">
    <citation type="submission" date="2024-09" db="EMBL/GenBank/DDBJ databases">
        <authorList>
            <person name="Sun Q."/>
            <person name="Mori K."/>
        </authorList>
    </citation>
    <scope>NUCLEOTIDE SEQUENCE [LARGE SCALE GENOMIC DNA]</scope>
    <source>
        <strain evidence="1 2">CCM 4839</strain>
    </source>
</reference>
<dbReference type="Pfam" id="PF14035">
    <property type="entry name" value="YlzJ"/>
    <property type="match status" value="1"/>
</dbReference>
<name>A0ABV6JGD3_9BACL</name>
<sequence>MMLYTSVPLEVVLNGLNEQPGPFVDIAIGGIRMQVEPLSPGIGRIVRLLECPLDAYLHPGYTPGTVIAYGAQDS</sequence>
<comment type="caution">
    <text evidence="1">The sequence shown here is derived from an EMBL/GenBank/DDBJ whole genome shotgun (WGS) entry which is preliminary data.</text>
</comment>
<dbReference type="InterPro" id="IPR025619">
    <property type="entry name" value="YlzJ"/>
</dbReference>
<keyword evidence="2" id="KW-1185">Reference proteome</keyword>
<dbReference type="EMBL" id="JBHLVF010000041">
    <property type="protein sequence ID" value="MFC0394985.1"/>
    <property type="molecule type" value="Genomic_DNA"/>
</dbReference>
<evidence type="ECO:0000313" key="1">
    <source>
        <dbReference type="EMBL" id="MFC0394985.1"/>
    </source>
</evidence>
<accession>A0ABV6JGD3</accession>
<dbReference type="RefSeq" id="WP_204816129.1">
    <property type="nucleotide sequence ID" value="NZ_JANHOF010000001.1"/>
</dbReference>